<dbReference type="AlphaFoldDB" id="A0A538S722"/>
<dbReference type="GO" id="GO:0005829">
    <property type="term" value="C:cytosol"/>
    <property type="evidence" value="ECO:0007669"/>
    <property type="project" value="TreeGrafter"/>
</dbReference>
<name>A0A538S722_UNCEI</name>
<accession>A0A538S722</accession>
<dbReference type="PANTHER" id="PTHR30160">
    <property type="entry name" value="TETRAACYLDISACCHARIDE 4'-KINASE-RELATED"/>
    <property type="match status" value="1"/>
</dbReference>
<dbReference type="GO" id="GO:0009244">
    <property type="term" value="P:lipopolysaccharide core region biosynthetic process"/>
    <property type="evidence" value="ECO:0007669"/>
    <property type="project" value="TreeGrafter"/>
</dbReference>
<dbReference type="Gene3D" id="3.40.50.2000">
    <property type="entry name" value="Glycogen Phosphorylase B"/>
    <property type="match status" value="1"/>
</dbReference>
<dbReference type="Proteomes" id="UP000317716">
    <property type="component" value="Unassembled WGS sequence"/>
</dbReference>
<keyword evidence="2 3" id="KW-0808">Transferase</keyword>
<dbReference type="GO" id="GO:0008713">
    <property type="term" value="F:ADP-heptose-lipopolysaccharide heptosyltransferase activity"/>
    <property type="evidence" value="ECO:0007669"/>
    <property type="project" value="TreeGrafter"/>
</dbReference>
<dbReference type="InterPro" id="IPR051199">
    <property type="entry name" value="LPS_LOS_Heptosyltrfase"/>
</dbReference>
<dbReference type="SUPFAM" id="SSF53756">
    <property type="entry name" value="UDP-Glycosyltransferase/glycogen phosphorylase"/>
    <property type="match status" value="1"/>
</dbReference>
<dbReference type="CDD" id="cd03789">
    <property type="entry name" value="GT9_LPS_heptosyltransferase"/>
    <property type="match status" value="1"/>
</dbReference>
<evidence type="ECO:0000313" key="4">
    <source>
        <dbReference type="Proteomes" id="UP000317716"/>
    </source>
</evidence>
<evidence type="ECO:0000256" key="2">
    <source>
        <dbReference type="ARBA" id="ARBA00022679"/>
    </source>
</evidence>
<reference evidence="3 4" key="1">
    <citation type="journal article" date="2019" name="Nat. Microbiol.">
        <title>Mediterranean grassland soil C-N compound turnover is dependent on rainfall and depth, and is mediated by genomically divergent microorganisms.</title>
        <authorList>
            <person name="Diamond S."/>
            <person name="Andeer P.F."/>
            <person name="Li Z."/>
            <person name="Crits-Christoph A."/>
            <person name="Burstein D."/>
            <person name="Anantharaman K."/>
            <person name="Lane K.R."/>
            <person name="Thomas B.C."/>
            <person name="Pan C."/>
            <person name="Northen T.R."/>
            <person name="Banfield J.F."/>
        </authorList>
    </citation>
    <scope>NUCLEOTIDE SEQUENCE [LARGE SCALE GENOMIC DNA]</scope>
    <source>
        <strain evidence="3">WS_2</strain>
    </source>
</reference>
<dbReference type="Pfam" id="PF01075">
    <property type="entry name" value="Glyco_transf_9"/>
    <property type="match status" value="1"/>
</dbReference>
<keyword evidence="1" id="KW-0328">Glycosyltransferase</keyword>
<evidence type="ECO:0000256" key="1">
    <source>
        <dbReference type="ARBA" id="ARBA00022676"/>
    </source>
</evidence>
<dbReference type="EMBL" id="VBOS01000547">
    <property type="protein sequence ID" value="TMQ47151.1"/>
    <property type="molecule type" value="Genomic_DNA"/>
</dbReference>
<sequence length="224" mass="23273">TLAGERREHAAATHVRLAVAAGGVADGLEARVAVSPAARGAAAELLGKLGVEAPERAVGLVAAGTWPSKTWPLSHAAVLARRLLGAGYDVLAILGPGEERIGHDLESLAPGVRPLPPCDVGVLAAVIERLAAVVGTDSGPRHIAAALEVPTFAWFGPTHPDTWNPAGARHGFIRTELPCRACDRTHCPHWNCMPALTPEHVSTPVLEHLARHGRTADLGTAARA</sequence>
<comment type="caution">
    <text evidence="3">The sequence shown here is derived from an EMBL/GenBank/DDBJ whole genome shotgun (WGS) entry which is preliminary data.</text>
</comment>
<proteinExistence type="predicted"/>
<dbReference type="InterPro" id="IPR002201">
    <property type="entry name" value="Glyco_trans_9"/>
</dbReference>
<feature type="non-terminal residue" evidence="3">
    <location>
        <position position="1"/>
    </location>
</feature>
<evidence type="ECO:0000313" key="3">
    <source>
        <dbReference type="EMBL" id="TMQ47151.1"/>
    </source>
</evidence>
<gene>
    <name evidence="3" type="ORF">E6K72_14265</name>
</gene>
<organism evidence="3 4">
    <name type="scientific">Eiseniibacteriota bacterium</name>
    <dbReference type="NCBI Taxonomy" id="2212470"/>
    <lineage>
        <taxon>Bacteria</taxon>
        <taxon>Candidatus Eiseniibacteriota</taxon>
    </lineage>
</organism>
<protein>
    <submittedName>
        <fullName evidence="3">Glycosyltransferase family 9 protein</fullName>
    </submittedName>
</protein>